<evidence type="ECO:0000313" key="3">
    <source>
        <dbReference type="Proteomes" id="UP001175000"/>
    </source>
</evidence>
<protein>
    <submittedName>
        <fullName evidence="2">Uncharacterized protein</fullName>
    </submittedName>
</protein>
<feature type="compositionally biased region" description="Polar residues" evidence="1">
    <location>
        <begin position="182"/>
        <end position="207"/>
    </location>
</feature>
<organism evidence="2 3">
    <name type="scientific">Immersiella caudata</name>
    <dbReference type="NCBI Taxonomy" id="314043"/>
    <lineage>
        <taxon>Eukaryota</taxon>
        <taxon>Fungi</taxon>
        <taxon>Dikarya</taxon>
        <taxon>Ascomycota</taxon>
        <taxon>Pezizomycotina</taxon>
        <taxon>Sordariomycetes</taxon>
        <taxon>Sordariomycetidae</taxon>
        <taxon>Sordariales</taxon>
        <taxon>Lasiosphaeriaceae</taxon>
        <taxon>Immersiella</taxon>
    </lineage>
</organism>
<sequence length="493" mass="53459">MFHIGFRPMETILESTPSNPNSNPQSPIMATHNQQRDLERDQSLDALLKSLGRPTKDSDLFPFDLPLRSSSTSKMPTRNPSQRVRDWVKRSNTLRTAKVAEAVSPTTGRHRINIAHLGGGRVGTDEIQPAITVGLTPRLVRPQRSRAASDSAESRMTQWIDLYPEAFESFSPPLQAEHSRSQTEPPSIPQTSKPESSSNPHQHSQQRAKVPEPRADVAELEDPEQQGLRPAPLRTPTRNNTPEAEPSSSGPPASTPESRPSQDDNRGRSRSTSKKRVASPATLSENNIPTRNESNSKPNPAPGHARKNSKWKPLPQLPPQVPATEKPKTPAPSDISAISAPELVTPPLTPEPEPTPETTKSELVPMKMVAEEVVSPSEVSEVSVSRSGSASTSGSVTARYTREERIWLHSNYRGEAPFLQAWGLDIKKQDEREEGIRMVRELMAAEMGTTSSGHAASGSVTGGTRRDGSSAGPGGSSSAGGGADWSQGRYELS</sequence>
<proteinExistence type="predicted"/>
<feature type="region of interest" description="Disordered" evidence="1">
    <location>
        <begin position="173"/>
        <end position="397"/>
    </location>
</feature>
<accession>A0AA39WFQ5</accession>
<dbReference type="EMBL" id="JAULSU010000006">
    <property type="protein sequence ID" value="KAK0614547.1"/>
    <property type="molecule type" value="Genomic_DNA"/>
</dbReference>
<gene>
    <name evidence="2" type="ORF">B0T14DRAFT_310135</name>
</gene>
<feature type="compositionally biased region" description="Polar residues" evidence="1">
    <location>
        <begin position="281"/>
        <end position="298"/>
    </location>
</feature>
<keyword evidence="3" id="KW-1185">Reference proteome</keyword>
<feature type="compositionally biased region" description="Low complexity" evidence="1">
    <location>
        <begin position="448"/>
        <end position="463"/>
    </location>
</feature>
<evidence type="ECO:0000313" key="2">
    <source>
        <dbReference type="EMBL" id="KAK0614547.1"/>
    </source>
</evidence>
<dbReference type="AlphaFoldDB" id="A0AA39WFQ5"/>
<name>A0AA39WFQ5_9PEZI</name>
<feature type="compositionally biased region" description="Low complexity" evidence="1">
    <location>
        <begin position="241"/>
        <end position="258"/>
    </location>
</feature>
<dbReference type="Proteomes" id="UP001175000">
    <property type="component" value="Unassembled WGS sequence"/>
</dbReference>
<feature type="compositionally biased region" description="Gly residues" evidence="1">
    <location>
        <begin position="471"/>
        <end position="483"/>
    </location>
</feature>
<feature type="compositionally biased region" description="Low complexity" evidence="1">
    <location>
        <begin position="371"/>
        <end position="397"/>
    </location>
</feature>
<reference evidence="2" key="1">
    <citation type="submission" date="2023-06" db="EMBL/GenBank/DDBJ databases">
        <title>Genome-scale phylogeny and comparative genomics of the fungal order Sordariales.</title>
        <authorList>
            <consortium name="Lawrence Berkeley National Laboratory"/>
            <person name="Hensen N."/>
            <person name="Bonometti L."/>
            <person name="Westerberg I."/>
            <person name="Brannstrom I.O."/>
            <person name="Guillou S."/>
            <person name="Cros-Aarteil S."/>
            <person name="Calhoun S."/>
            <person name="Haridas S."/>
            <person name="Kuo A."/>
            <person name="Mondo S."/>
            <person name="Pangilinan J."/>
            <person name="Riley R."/>
            <person name="Labutti K."/>
            <person name="Andreopoulos B."/>
            <person name="Lipzen A."/>
            <person name="Chen C."/>
            <person name="Yanf M."/>
            <person name="Daum C."/>
            <person name="Ng V."/>
            <person name="Clum A."/>
            <person name="Steindorff A."/>
            <person name="Ohm R."/>
            <person name="Martin F."/>
            <person name="Silar P."/>
            <person name="Natvig D."/>
            <person name="Lalanne C."/>
            <person name="Gautier V."/>
            <person name="Ament-Velasquez S.L."/>
            <person name="Kruys A."/>
            <person name="Hutchinson M.I."/>
            <person name="Powell A.J."/>
            <person name="Barry K."/>
            <person name="Miller A.N."/>
            <person name="Grigoriev I.V."/>
            <person name="Debuchy R."/>
            <person name="Gladieux P."/>
            <person name="Thoren M.H."/>
            <person name="Johannesson H."/>
        </authorList>
    </citation>
    <scope>NUCLEOTIDE SEQUENCE</scope>
    <source>
        <strain evidence="2">CBS 606.72</strain>
    </source>
</reference>
<feature type="compositionally biased region" description="Low complexity" evidence="1">
    <location>
        <begin position="15"/>
        <end position="27"/>
    </location>
</feature>
<feature type="region of interest" description="Disordered" evidence="1">
    <location>
        <begin position="11"/>
        <end position="38"/>
    </location>
</feature>
<evidence type="ECO:0000256" key="1">
    <source>
        <dbReference type="SAM" id="MobiDB-lite"/>
    </source>
</evidence>
<feature type="region of interest" description="Disordered" evidence="1">
    <location>
        <begin position="441"/>
        <end position="493"/>
    </location>
</feature>
<comment type="caution">
    <text evidence="2">The sequence shown here is derived from an EMBL/GenBank/DDBJ whole genome shotgun (WGS) entry which is preliminary data.</text>
</comment>
<feature type="compositionally biased region" description="Basic residues" evidence="1">
    <location>
        <begin position="268"/>
        <end position="277"/>
    </location>
</feature>